<feature type="compositionally biased region" description="Basic and acidic residues" evidence="1">
    <location>
        <begin position="112"/>
        <end position="133"/>
    </location>
</feature>
<sequence length="270" mass="29775">MMSSSDEEEKLVEAAIEQRLARSISDGSWKLARQAKQAQLKPQTHGQGAAGRTPNSTSELSADKVANEREKRAGAERHHAATKSVKAKPGARRATELHGPKPSRALLKHVKSGTDGDASRHRAERTRESKREQGAVPASAASSRAQPAVIRIGPDPYMRRTSSLPKAAVADTTARAGAKSEEDEEDMSVFFQQYKKQVYSLGIQGVSERKRKEAELAELKRLGCAAPKNPNMPLRMLVGIRKKQKRREQAARAQHDLTLQNVKKRRLPIK</sequence>
<feature type="compositionally biased region" description="Basic and acidic residues" evidence="1">
    <location>
        <begin position="61"/>
        <end position="79"/>
    </location>
</feature>
<protein>
    <submittedName>
        <fullName evidence="2">Uncharacterized protein</fullName>
    </submittedName>
</protein>
<proteinExistence type="predicted"/>
<evidence type="ECO:0000313" key="2">
    <source>
        <dbReference type="EMBL" id="KAA8497027.1"/>
    </source>
</evidence>
<feature type="compositionally biased region" description="Low complexity" evidence="1">
    <location>
        <begin position="167"/>
        <end position="177"/>
    </location>
</feature>
<dbReference type="AlphaFoldDB" id="A0A5J4Z2W3"/>
<reference evidence="3" key="1">
    <citation type="journal article" date="2019" name="Nat. Commun.">
        <title>Expansion of phycobilisome linker gene families in mesophilic red algae.</title>
        <authorList>
            <person name="Lee J."/>
            <person name="Kim D."/>
            <person name="Bhattacharya D."/>
            <person name="Yoon H.S."/>
        </authorList>
    </citation>
    <scope>NUCLEOTIDE SEQUENCE [LARGE SCALE GENOMIC DNA]</scope>
    <source>
        <strain evidence="3">CCMP 1328</strain>
    </source>
</reference>
<dbReference type="InterPro" id="IPR027973">
    <property type="entry name" value="FSAF1-like"/>
</dbReference>
<accession>A0A5J4Z2W3</accession>
<comment type="caution">
    <text evidence="2">The sequence shown here is derived from an EMBL/GenBank/DDBJ whole genome shotgun (WGS) entry which is preliminary data.</text>
</comment>
<organism evidence="2 3">
    <name type="scientific">Porphyridium purpureum</name>
    <name type="common">Red alga</name>
    <name type="synonym">Porphyridium cruentum</name>
    <dbReference type="NCBI Taxonomy" id="35688"/>
    <lineage>
        <taxon>Eukaryota</taxon>
        <taxon>Rhodophyta</taxon>
        <taxon>Bangiophyceae</taxon>
        <taxon>Porphyridiales</taxon>
        <taxon>Porphyridiaceae</taxon>
        <taxon>Porphyridium</taxon>
    </lineage>
</organism>
<gene>
    <name evidence="2" type="ORF">FVE85_0756</name>
</gene>
<dbReference type="Proteomes" id="UP000324585">
    <property type="component" value="Unassembled WGS sequence"/>
</dbReference>
<feature type="region of interest" description="Disordered" evidence="1">
    <location>
        <begin position="33"/>
        <end position="186"/>
    </location>
</feature>
<feature type="region of interest" description="Disordered" evidence="1">
    <location>
        <begin position="245"/>
        <end position="270"/>
    </location>
</feature>
<keyword evidence="3" id="KW-1185">Reference proteome</keyword>
<name>A0A5J4Z2W3_PORPP</name>
<feature type="compositionally biased region" description="Low complexity" evidence="1">
    <location>
        <begin position="135"/>
        <end position="149"/>
    </location>
</feature>
<dbReference type="Pfam" id="PF15375">
    <property type="entry name" value="FSAF1"/>
    <property type="match status" value="1"/>
</dbReference>
<feature type="compositionally biased region" description="Polar residues" evidence="1">
    <location>
        <begin position="36"/>
        <end position="46"/>
    </location>
</feature>
<evidence type="ECO:0000313" key="3">
    <source>
        <dbReference type="Proteomes" id="UP000324585"/>
    </source>
</evidence>
<evidence type="ECO:0000256" key="1">
    <source>
        <dbReference type="SAM" id="MobiDB-lite"/>
    </source>
</evidence>
<dbReference type="EMBL" id="VRMN01000002">
    <property type="protein sequence ID" value="KAA8497027.1"/>
    <property type="molecule type" value="Genomic_DNA"/>
</dbReference>